<evidence type="ECO:0000259" key="2">
    <source>
        <dbReference type="Pfam" id="PF04909"/>
    </source>
</evidence>
<name>A0A3A1U1P6_9MICO</name>
<dbReference type="InterPro" id="IPR032466">
    <property type="entry name" value="Metal_Hydrolase"/>
</dbReference>
<dbReference type="InterPro" id="IPR032465">
    <property type="entry name" value="ACMSD"/>
</dbReference>
<dbReference type="PANTHER" id="PTHR21240:SF30">
    <property type="entry name" value="AMIDOHYDROLASE-RELATED DOMAIN-CONTAINING PROTEIN-RELATED"/>
    <property type="match status" value="1"/>
</dbReference>
<dbReference type="GO" id="GO:0016787">
    <property type="term" value="F:hydrolase activity"/>
    <property type="evidence" value="ECO:0007669"/>
    <property type="project" value="UniProtKB-KW"/>
</dbReference>
<dbReference type="Proteomes" id="UP000265742">
    <property type="component" value="Unassembled WGS sequence"/>
</dbReference>
<evidence type="ECO:0000313" key="4">
    <source>
        <dbReference type="Proteomes" id="UP000265742"/>
    </source>
</evidence>
<gene>
    <name evidence="3" type="ORF">D1781_05415</name>
</gene>
<dbReference type="AlphaFoldDB" id="A0A3A1U1P6"/>
<keyword evidence="3" id="KW-0378">Hydrolase</keyword>
<protein>
    <submittedName>
        <fullName evidence="3">Amidohydrolase</fullName>
    </submittedName>
</protein>
<sequence length="327" mass="35553">MRIVGLEEHFVVPELVDAWRRLAGGGEVHGGGDDPLSRRLRDVGEERIAAMDDQGVDVQVLSLTSPGVQNLAAADAVPVAREANDALAEIVAAHPDRFQAFAAVPTPDPAAAAEELERAVSTLRFRGALLNGRTGDVNADDRRFDDLYGVAERLGAPLYLHPQTPTAPVREQYYSGFGDEVDGAFANHGIGWHYETGVQLLRMVVGGVFDRHPGLQVVVGHWGEVVLFFLERFEAGIGRTGLHLERSIEEVFRQNVGVTGSGMLSERYLRWTAEVIGVDRILYSTDYPYVPTGDGRARAFLESAAVSEEDRASIASGAWERLTGHLA</sequence>
<reference evidence="4" key="1">
    <citation type="submission" date="2018-09" db="EMBL/GenBank/DDBJ databases">
        <authorList>
            <person name="Kim I."/>
        </authorList>
    </citation>
    <scope>NUCLEOTIDE SEQUENCE [LARGE SCALE GENOMIC DNA]</scope>
    <source>
        <strain evidence="4">DD4a</strain>
    </source>
</reference>
<dbReference type="SUPFAM" id="SSF51556">
    <property type="entry name" value="Metallo-dependent hydrolases"/>
    <property type="match status" value="1"/>
</dbReference>
<dbReference type="GO" id="GO:0016831">
    <property type="term" value="F:carboxy-lyase activity"/>
    <property type="evidence" value="ECO:0007669"/>
    <property type="project" value="InterPro"/>
</dbReference>
<keyword evidence="4" id="KW-1185">Reference proteome</keyword>
<dbReference type="Gene3D" id="3.20.20.140">
    <property type="entry name" value="Metal-dependent hydrolases"/>
    <property type="match status" value="1"/>
</dbReference>
<dbReference type="EMBL" id="QXTG01000001">
    <property type="protein sequence ID" value="RIX30835.1"/>
    <property type="molecule type" value="Genomic_DNA"/>
</dbReference>
<dbReference type="PANTHER" id="PTHR21240">
    <property type="entry name" value="2-AMINO-3-CARBOXYLMUCONATE-6-SEMIALDEHYDE DECARBOXYLASE"/>
    <property type="match status" value="1"/>
</dbReference>
<evidence type="ECO:0000313" key="3">
    <source>
        <dbReference type="EMBL" id="RIX30835.1"/>
    </source>
</evidence>
<dbReference type="GO" id="GO:0019748">
    <property type="term" value="P:secondary metabolic process"/>
    <property type="evidence" value="ECO:0007669"/>
    <property type="project" value="TreeGrafter"/>
</dbReference>
<comment type="caution">
    <text evidence="3">The sequence shown here is derived from an EMBL/GenBank/DDBJ whole genome shotgun (WGS) entry which is preliminary data.</text>
</comment>
<dbReference type="GO" id="GO:0005829">
    <property type="term" value="C:cytosol"/>
    <property type="evidence" value="ECO:0007669"/>
    <property type="project" value="TreeGrafter"/>
</dbReference>
<dbReference type="InterPro" id="IPR006680">
    <property type="entry name" value="Amidohydro-rel"/>
</dbReference>
<organism evidence="3 4">
    <name type="scientific">Amnibacterium setariae</name>
    <dbReference type="NCBI Taxonomy" id="2306585"/>
    <lineage>
        <taxon>Bacteria</taxon>
        <taxon>Bacillati</taxon>
        <taxon>Actinomycetota</taxon>
        <taxon>Actinomycetes</taxon>
        <taxon>Micrococcales</taxon>
        <taxon>Microbacteriaceae</taxon>
        <taxon>Amnibacterium</taxon>
    </lineage>
</organism>
<dbReference type="Pfam" id="PF04909">
    <property type="entry name" value="Amidohydro_2"/>
    <property type="match status" value="1"/>
</dbReference>
<dbReference type="RefSeq" id="WP_119481197.1">
    <property type="nucleotide sequence ID" value="NZ_QXTG01000001.1"/>
</dbReference>
<keyword evidence="1" id="KW-0456">Lyase</keyword>
<dbReference type="OrthoDB" id="8673173at2"/>
<feature type="domain" description="Amidohydrolase-related" evidence="2">
    <location>
        <begin position="45"/>
        <end position="317"/>
    </location>
</feature>
<accession>A0A3A1U1P6</accession>
<evidence type="ECO:0000256" key="1">
    <source>
        <dbReference type="ARBA" id="ARBA00023239"/>
    </source>
</evidence>
<proteinExistence type="predicted"/>